<reference evidence="1" key="1">
    <citation type="journal article" date="2022" name="Microbiol. Spectr.">
        <title>An Nuclear Magnetic Resonance Fingerprint Matching Approach for the Identification and Structural Re-Evaluation of Pseudomonas Lipopeptides.</title>
        <authorList>
            <person name="De Roo V."/>
            <person name="Verleysen Y."/>
            <person name="Kovacs B."/>
            <person name="De Vleeschouwer M."/>
            <person name="Muangkaew P."/>
            <person name="Girard L."/>
            <person name="Hofte M."/>
            <person name="De Mot R."/>
            <person name="Madder A."/>
            <person name="Geudens N."/>
            <person name="Martins J.C."/>
        </authorList>
    </citation>
    <scope>NUCLEOTIDE SEQUENCE</scope>
    <source>
        <strain evidence="1">COR51</strain>
    </source>
</reference>
<proteinExistence type="predicted"/>
<evidence type="ECO:0000313" key="2">
    <source>
        <dbReference type="Proteomes" id="UP001139994"/>
    </source>
</evidence>
<comment type="caution">
    <text evidence="1">The sequence shown here is derived from an EMBL/GenBank/DDBJ whole genome shotgun (WGS) entry which is preliminary data.</text>
</comment>
<organism evidence="1 2">
    <name type="scientific">Pseudomonas peradeniyensis</name>
    <dbReference type="NCBI Taxonomy" id="2745488"/>
    <lineage>
        <taxon>Bacteria</taxon>
        <taxon>Pseudomonadati</taxon>
        <taxon>Pseudomonadota</taxon>
        <taxon>Gammaproteobacteria</taxon>
        <taxon>Pseudomonadales</taxon>
        <taxon>Pseudomonadaceae</taxon>
        <taxon>Pseudomonas</taxon>
    </lineage>
</organism>
<sequence>MNTTDLTQFVMDHHTSDQYCHVLIDPTAVSSRSDHAVLEGLRQGLGAKALTPIYRADLAHAPDTYPVLACLASPGEPLPESLVALTARASLRDVQRPGRLVCGWLFSDTPAAALAKHIMSLCEVPTMGTQTCFYPVFEPVRLELFAAAYEHAEQMPWWPIRRWLFLTSGGLAVRMIGESYAQKPIPVAAGEMQAEGPLVQAMLSAWRALLPQTDDRPSLPSVAAVLAYEEIVQARRQGLSEPADIIALALHQRCLHPQLHTYPALRTLIDKAVHAQIPLTQTLAEYTEANWRYVLANLPHSGVRP</sequence>
<name>A0ABT2VIH3_9PSED</name>
<keyword evidence="2" id="KW-1185">Reference proteome</keyword>
<dbReference type="Proteomes" id="UP001139994">
    <property type="component" value="Unassembled WGS sequence"/>
</dbReference>
<protein>
    <recommendedName>
        <fullName evidence="3">DUF4123 domain-containing protein</fullName>
    </recommendedName>
</protein>
<accession>A0ABT2VIH3</accession>
<gene>
    <name evidence="1" type="ORF">OC929_26180</name>
</gene>
<evidence type="ECO:0000313" key="1">
    <source>
        <dbReference type="EMBL" id="MCU7241539.1"/>
    </source>
</evidence>
<dbReference type="RefSeq" id="WP_262953035.1">
    <property type="nucleotide sequence ID" value="NZ_JAOSLA010000091.1"/>
</dbReference>
<reference evidence="1" key="2">
    <citation type="submission" date="2022-09" db="EMBL/GenBank/DDBJ databases">
        <authorList>
            <person name="Cesa-Luna C."/>
            <person name="Girard L."/>
            <person name="Lood C."/>
            <person name="Hofte M."/>
            <person name="De Mot R."/>
        </authorList>
    </citation>
    <scope>NUCLEOTIDE SEQUENCE</scope>
    <source>
        <strain evidence="1">COR51</strain>
    </source>
</reference>
<dbReference type="EMBL" id="JAOSLA010000091">
    <property type="protein sequence ID" value="MCU7241539.1"/>
    <property type="molecule type" value="Genomic_DNA"/>
</dbReference>
<reference evidence="1" key="3">
    <citation type="journal article" date="2023" name="mSystems">
        <title>Charting the Lipopeptidome of Nonpathogenic Pseudomonas.</title>
        <authorList>
            <person name="Cesa-Luna C."/>
            <person name="Geudens N."/>
            <person name="Girard L."/>
            <person name="De Roo V."/>
            <person name="Maklad H.R."/>
            <person name="Martins J.C."/>
            <person name="Hofte M."/>
            <person name="De Mot R."/>
        </authorList>
    </citation>
    <scope>NUCLEOTIDE SEQUENCE</scope>
    <source>
        <strain evidence="1">COR51</strain>
    </source>
</reference>
<evidence type="ECO:0008006" key="3">
    <source>
        <dbReference type="Google" id="ProtNLM"/>
    </source>
</evidence>